<sequence length="71" mass="7806">MLSCIFSHGYCAELRSAIPGVFLRLPIWSSGEEEFALEQSVAVERDDQHHTFFFGVPVAVGGSGDVHHDCL</sequence>
<dbReference type="EMBL" id="OZ020106">
    <property type="protein sequence ID" value="CAK9258018.1"/>
    <property type="molecule type" value="Genomic_DNA"/>
</dbReference>
<proteinExistence type="predicted"/>
<gene>
    <name evidence="1" type="ORF">CSSPJE1EN1_LOCUS3496</name>
</gene>
<feature type="non-terminal residue" evidence="1">
    <location>
        <position position="71"/>
    </location>
</feature>
<name>A0ABP0VU58_9BRYO</name>
<organism evidence="1 2">
    <name type="scientific">Sphagnum jensenii</name>
    <dbReference type="NCBI Taxonomy" id="128206"/>
    <lineage>
        <taxon>Eukaryota</taxon>
        <taxon>Viridiplantae</taxon>
        <taxon>Streptophyta</taxon>
        <taxon>Embryophyta</taxon>
        <taxon>Bryophyta</taxon>
        <taxon>Sphagnophytina</taxon>
        <taxon>Sphagnopsida</taxon>
        <taxon>Sphagnales</taxon>
        <taxon>Sphagnaceae</taxon>
        <taxon>Sphagnum</taxon>
    </lineage>
</organism>
<feature type="non-terminal residue" evidence="1">
    <location>
        <position position="1"/>
    </location>
</feature>
<dbReference type="Proteomes" id="UP001497444">
    <property type="component" value="Chromosome 11"/>
</dbReference>
<protein>
    <submittedName>
        <fullName evidence="1">Uncharacterized protein</fullName>
    </submittedName>
</protein>
<evidence type="ECO:0000313" key="2">
    <source>
        <dbReference type="Proteomes" id="UP001497444"/>
    </source>
</evidence>
<accession>A0ABP0VU58</accession>
<reference evidence="1" key="1">
    <citation type="submission" date="2024-02" db="EMBL/GenBank/DDBJ databases">
        <authorList>
            <consortium name="ELIXIR-Norway"/>
            <consortium name="Elixir Norway"/>
        </authorList>
    </citation>
    <scope>NUCLEOTIDE SEQUENCE</scope>
</reference>
<evidence type="ECO:0000313" key="1">
    <source>
        <dbReference type="EMBL" id="CAK9258018.1"/>
    </source>
</evidence>
<keyword evidence="2" id="KW-1185">Reference proteome</keyword>